<feature type="region of interest" description="Disordered" evidence="1">
    <location>
        <begin position="160"/>
        <end position="209"/>
    </location>
</feature>
<dbReference type="OrthoDB" id="3684811at2759"/>
<dbReference type="RefSeq" id="XP_043163795.1">
    <property type="nucleotide sequence ID" value="XM_043307860.1"/>
</dbReference>
<dbReference type="EMBL" id="CAJRGZ010000012">
    <property type="protein sequence ID" value="CAG5138002.1"/>
    <property type="molecule type" value="Genomic_DNA"/>
</dbReference>
<gene>
    <name evidence="2" type="ORF">ALTATR162_LOCUS267</name>
</gene>
<sequence length="209" mass="23317">MVDYKYCSLSTSKGLSYLIPYTVQATIIKLLKKLPTAVCPIHREYYGDIMTSRARSKDSTDAMAKFVNEDFPDISRDHNRLANLMLAEIEEQKNSHETVKFPLVGDGREAEYDDENGEDRQKIVTLEDTLAIEIESEMVDDSPIKASPPTIANAELVGPTVHQSPATSSVSPTISNTEHLEVDQNDSEMDIEPSDAPEPWDDSLYPHDA</sequence>
<evidence type="ECO:0000313" key="3">
    <source>
        <dbReference type="Proteomes" id="UP000676310"/>
    </source>
</evidence>
<evidence type="ECO:0000256" key="1">
    <source>
        <dbReference type="SAM" id="MobiDB-lite"/>
    </source>
</evidence>
<dbReference type="AlphaFoldDB" id="A0A8J2MUN7"/>
<comment type="caution">
    <text evidence="2">The sequence shown here is derived from an EMBL/GenBank/DDBJ whole genome shotgun (WGS) entry which is preliminary data.</text>
</comment>
<dbReference type="Proteomes" id="UP000676310">
    <property type="component" value="Unassembled WGS sequence"/>
</dbReference>
<name>A0A8J2MUN7_9PLEO</name>
<feature type="compositionally biased region" description="Polar residues" evidence="1">
    <location>
        <begin position="161"/>
        <end position="177"/>
    </location>
</feature>
<accession>A0A8J2MUN7</accession>
<evidence type="ECO:0000313" key="2">
    <source>
        <dbReference type="EMBL" id="CAG5138002.1"/>
    </source>
</evidence>
<feature type="compositionally biased region" description="Acidic residues" evidence="1">
    <location>
        <begin position="183"/>
        <end position="201"/>
    </location>
</feature>
<reference evidence="2" key="1">
    <citation type="submission" date="2021-05" db="EMBL/GenBank/DDBJ databases">
        <authorList>
            <person name="Stam R."/>
        </authorList>
    </citation>
    <scope>NUCLEOTIDE SEQUENCE</scope>
    <source>
        <strain evidence="2">CS162</strain>
    </source>
</reference>
<dbReference type="GeneID" id="67014140"/>
<keyword evidence="3" id="KW-1185">Reference proteome</keyword>
<protein>
    <submittedName>
        <fullName evidence="2">Uncharacterized protein</fullName>
    </submittedName>
</protein>
<proteinExistence type="predicted"/>
<organism evidence="2 3">
    <name type="scientific">Alternaria atra</name>
    <dbReference type="NCBI Taxonomy" id="119953"/>
    <lineage>
        <taxon>Eukaryota</taxon>
        <taxon>Fungi</taxon>
        <taxon>Dikarya</taxon>
        <taxon>Ascomycota</taxon>
        <taxon>Pezizomycotina</taxon>
        <taxon>Dothideomycetes</taxon>
        <taxon>Pleosporomycetidae</taxon>
        <taxon>Pleosporales</taxon>
        <taxon>Pleosporineae</taxon>
        <taxon>Pleosporaceae</taxon>
        <taxon>Alternaria</taxon>
        <taxon>Alternaria sect. Ulocladioides</taxon>
    </lineage>
</organism>